<comment type="caution">
    <text evidence="2">The sequence shown here is derived from an EMBL/GenBank/DDBJ whole genome shotgun (WGS) entry which is preliminary data.</text>
</comment>
<feature type="region of interest" description="Disordered" evidence="1">
    <location>
        <begin position="95"/>
        <end position="132"/>
    </location>
</feature>
<dbReference type="EMBL" id="MU253738">
    <property type="protein sequence ID" value="KAG9249176.1"/>
    <property type="molecule type" value="Genomic_DNA"/>
</dbReference>
<evidence type="ECO:0000256" key="1">
    <source>
        <dbReference type="SAM" id="MobiDB-lite"/>
    </source>
</evidence>
<evidence type="ECO:0000313" key="2">
    <source>
        <dbReference type="EMBL" id="KAG9249176.1"/>
    </source>
</evidence>
<dbReference type="AlphaFoldDB" id="A0A9P7ZC45"/>
<reference evidence="2" key="1">
    <citation type="journal article" date="2021" name="IMA Fungus">
        <title>Genomic characterization of three marine fungi, including Emericellopsis atlantica sp. nov. with signatures of a generalist lifestyle and marine biomass degradation.</title>
        <authorList>
            <person name="Hagestad O.C."/>
            <person name="Hou L."/>
            <person name="Andersen J.H."/>
            <person name="Hansen E.H."/>
            <person name="Altermark B."/>
            <person name="Li C."/>
            <person name="Kuhnert E."/>
            <person name="Cox R.J."/>
            <person name="Crous P.W."/>
            <person name="Spatafora J.W."/>
            <person name="Lail K."/>
            <person name="Amirebrahimi M."/>
            <person name="Lipzen A."/>
            <person name="Pangilinan J."/>
            <person name="Andreopoulos W."/>
            <person name="Hayes R.D."/>
            <person name="Ng V."/>
            <person name="Grigoriev I.V."/>
            <person name="Jackson S.A."/>
            <person name="Sutton T.D.S."/>
            <person name="Dobson A.D.W."/>
            <person name="Rama T."/>
        </authorList>
    </citation>
    <scope>NUCLEOTIDE SEQUENCE</scope>
    <source>
        <strain evidence="2">TRa3180A</strain>
    </source>
</reference>
<gene>
    <name evidence="2" type="ORF">BJ878DRAFT_475781</name>
</gene>
<protein>
    <submittedName>
        <fullName evidence="2">Uncharacterized protein</fullName>
    </submittedName>
</protein>
<keyword evidence="3" id="KW-1185">Reference proteome</keyword>
<accession>A0A9P7ZC45</accession>
<dbReference type="OrthoDB" id="4357141at2759"/>
<organism evidence="2 3">
    <name type="scientific">Calycina marina</name>
    <dbReference type="NCBI Taxonomy" id="1763456"/>
    <lineage>
        <taxon>Eukaryota</taxon>
        <taxon>Fungi</taxon>
        <taxon>Dikarya</taxon>
        <taxon>Ascomycota</taxon>
        <taxon>Pezizomycotina</taxon>
        <taxon>Leotiomycetes</taxon>
        <taxon>Helotiales</taxon>
        <taxon>Pezizellaceae</taxon>
        <taxon>Calycina</taxon>
    </lineage>
</organism>
<proteinExistence type="predicted"/>
<feature type="compositionally biased region" description="Basic residues" evidence="1">
    <location>
        <begin position="95"/>
        <end position="104"/>
    </location>
</feature>
<name>A0A9P7ZC45_9HELO</name>
<sequence length="263" mass="29014">MVLRSVSAPPAEPEIPGADENLARHLQKCTKAFRKFSALGILQEDQIQFLTTINNEAKVRRWTKPLVLGKVNVMSYDDLEEARAKRVVKDAARVGKGKGKRGRKSIWTPPDAEEGTAEAARCGRKRKNKSAVLEAPESTNKVARMSNGPKPGHLIERKRIKEPTFMGYSVDQAFVSVQFTVRRDKKGQSTRRVSADQESINADGRGSIIDNLRESDGVDVKDSGLADSSRASAYWCTCAFLVTHTVLSKVLDINLGKAYEDVA</sequence>
<dbReference type="Proteomes" id="UP000887226">
    <property type="component" value="Unassembled WGS sequence"/>
</dbReference>
<evidence type="ECO:0000313" key="3">
    <source>
        <dbReference type="Proteomes" id="UP000887226"/>
    </source>
</evidence>